<feature type="signal peptide" evidence="1">
    <location>
        <begin position="1"/>
        <end position="16"/>
    </location>
</feature>
<dbReference type="EMBL" id="JAWZYT010001195">
    <property type="protein sequence ID" value="KAK4314698.1"/>
    <property type="molecule type" value="Genomic_DNA"/>
</dbReference>
<name>A0AAE1PUE7_9EUCA</name>
<feature type="chain" id="PRO_5041927136" description="Cadherin domain-containing protein" evidence="1">
    <location>
        <begin position="17"/>
        <end position="177"/>
    </location>
</feature>
<comment type="caution">
    <text evidence="2">The sequence shown here is derived from an EMBL/GenBank/DDBJ whole genome shotgun (WGS) entry which is preliminary data.</text>
</comment>
<organism evidence="2 3">
    <name type="scientific">Petrolisthes manimaculis</name>
    <dbReference type="NCBI Taxonomy" id="1843537"/>
    <lineage>
        <taxon>Eukaryota</taxon>
        <taxon>Metazoa</taxon>
        <taxon>Ecdysozoa</taxon>
        <taxon>Arthropoda</taxon>
        <taxon>Crustacea</taxon>
        <taxon>Multicrustacea</taxon>
        <taxon>Malacostraca</taxon>
        <taxon>Eumalacostraca</taxon>
        <taxon>Eucarida</taxon>
        <taxon>Decapoda</taxon>
        <taxon>Pleocyemata</taxon>
        <taxon>Anomura</taxon>
        <taxon>Galatheoidea</taxon>
        <taxon>Porcellanidae</taxon>
        <taxon>Petrolisthes</taxon>
    </lineage>
</organism>
<evidence type="ECO:0008006" key="4">
    <source>
        <dbReference type="Google" id="ProtNLM"/>
    </source>
</evidence>
<dbReference type="Proteomes" id="UP001292094">
    <property type="component" value="Unassembled WGS sequence"/>
</dbReference>
<evidence type="ECO:0000256" key="1">
    <source>
        <dbReference type="SAM" id="SignalP"/>
    </source>
</evidence>
<reference evidence="2" key="1">
    <citation type="submission" date="2023-11" db="EMBL/GenBank/DDBJ databases">
        <title>Genome assemblies of two species of porcelain crab, Petrolisthes cinctipes and Petrolisthes manimaculis (Anomura: Porcellanidae).</title>
        <authorList>
            <person name="Angst P."/>
        </authorList>
    </citation>
    <scope>NUCLEOTIDE SEQUENCE</scope>
    <source>
        <strain evidence="2">PB745_02</strain>
        <tissue evidence="2">Gill</tissue>
    </source>
</reference>
<dbReference type="AlphaFoldDB" id="A0AAE1PUE7"/>
<evidence type="ECO:0000313" key="3">
    <source>
        <dbReference type="Proteomes" id="UP001292094"/>
    </source>
</evidence>
<protein>
    <recommendedName>
        <fullName evidence="4">Cadherin domain-containing protein</fullName>
    </recommendedName>
</protein>
<accession>A0AAE1PUE7</accession>
<keyword evidence="3" id="KW-1185">Reference proteome</keyword>
<proteinExistence type="predicted"/>
<keyword evidence="1" id="KW-0732">Signal</keyword>
<sequence length="177" mass="19938">MCRLGWVALLVGLAWAAGLVEPVAPVPLFYEADKMSALRLPYDTEPNKLIYRLRAYNAQPNRPLAFDVHGRDADMISITSVDDYGLVYLRQTLTAGRNYTFVLTVREKLGVNPEDSTTEVIGRIIPTRGRTPLSDIFLSYSSSEVIPEVSHRDSHVTRAWHQKRPPTLCWACVTRPP</sequence>
<gene>
    <name evidence="2" type="ORF">Pmani_014035</name>
</gene>
<evidence type="ECO:0000313" key="2">
    <source>
        <dbReference type="EMBL" id="KAK4314698.1"/>
    </source>
</evidence>